<dbReference type="EMBL" id="FP929056">
    <property type="protein sequence ID" value="CBL28427.1"/>
    <property type="molecule type" value="Genomic_DNA"/>
</dbReference>
<evidence type="ECO:0000256" key="2">
    <source>
        <dbReference type="ARBA" id="ARBA00009773"/>
    </source>
</evidence>
<sequence length="423" mass="46048">MKWHNTKFMLRHMKIIVGLMTILTAVALGFVLHLASGVFIPLVIAWFLLQIFRPVLKLGDQLKLPPFLKIALVFVLLFCMTLIGVRFVASQAVEFGEVYQRFYPDLEPTIEKFTNTLMTLGFLPNSRPSVRSEEQEEEDVPRNTFILTAAASADSAPPALSGGSILMGELTKKLRTDWTSYVRYISEMAITLLSKLVLSLVFLMFMLLEAPYVVDKIDEAFRGPSARTGETVKSILATISSQISSYLGALTLISVATGLCAWVILTSCNVELATGWAVLTILLNFIPTVGSIIATVPPVVMAILQSPTSLTMPLLVLVLLTAVQVSIGNILTPKIMGDRLGLSPVIILLSLLLWGVIWGIPGAILSTPIASILQIICASTHSLKPIAILMGSGENARKARMKSDREAEAARQQRGEKGQGENA</sequence>
<dbReference type="GO" id="GO:0005886">
    <property type="term" value="C:plasma membrane"/>
    <property type="evidence" value="ECO:0007669"/>
    <property type="project" value="UniProtKB-SubCell"/>
</dbReference>
<dbReference type="KEGG" id="sbr:SY1_13200"/>
<organism evidence="10 11">
    <name type="scientific">Fretibacterium fastidiosum</name>
    <dbReference type="NCBI Taxonomy" id="651822"/>
    <lineage>
        <taxon>Bacteria</taxon>
        <taxon>Thermotogati</taxon>
        <taxon>Synergistota</taxon>
        <taxon>Synergistia</taxon>
        <taxon>Synergistales</taxon>
        <taxon>Aminobacteriaceae</taxon>
        <taxon>Fretibacterium</taxon>
    </lineage>
</organism>
<keyword evidence="11" id="KW-1185">Reference proteome</keyword>
<feature type="transmembrane region" description="Helical" evidence="9">
    <location>
        <begin position="68"/>
        <end position="89"/>
    </location>
</feature>
<evidence type="ECO:0000256" key="1">
    <source>
        <dbReference type="ARBA" id="ARBA00004651"/>
    </source>
</evidence>
<keyword evidence="4" id="KW-1003">Cell membrane</keyword>
<dbReference type="AlphaFoldDB" id="A0AB94IXG8"/>
<feature type="transmembrane region" description="Helical" evidence="9">
    <location>
        <begin position="372"/>
        <end position="392"/>
    </location>
</feature>
<dbReference type="RefSeq" id="WP_015556574.1">
    <property type="nucleotide sequence ID" value="NC_021038.1"/>
</dbReference>
<comment type="subcellular location">
    <subcellularLocation>
        <location evidence="1">Cell membrane</location>
        <topology evidence="1">Multi-pass membrane protein</topology>
    </subcellularLocation>
</comment>
<evidence type="ECO:0000313" key="11">
    <source>
        <dbReference type="Proteomes" id="UP000008957"/>
    </source>
</evidence>
<keyword evidence="7 9" id="KW-0472">Membrane</keyword>
<protein>
    <submittedName>
        <fullName evidence="10">Predicted permease</fullName>
    </submittedName>
</protein>
<evidence type="ECO:0000256" key="3">
    <source>
        <dbReference type="ARBA" id="ARBA00022448"/>
    </source>
</evidence>
<dbReference type="Proteomes" id="UP000008957">
    <property type="component" value="Chromosome"/>
</dbReference>
<feature type="region of interest" description="Disordered" evidence="8">
    <location>
        <begin position="397"/>
        <end position="423"/>
    </location>
</feature>
<proteinExistence type="inferred from homology"/>
<reference evidence="11" key="1">
    <citation type="submission" date="2010-03" db="EMBL/GenBank/DDBJ databases">
        <title>The genome sequence of Synergistetes sp. SGP1.</title>
        <authorList>
            <consortium name="metaHIT consortium -- http://www.metahit.eu/"/>
            <person name="Pajon A."/>
            <person name="Turner K."/>
            <person name="Parkhill J."/>
            <person name="Wade W."/>
            <person name="Vartoukian S."/>
        </authorList>
    </citation>
    <scope>NUCLEOTIDE SEQUENCE [LARGE SCALE GENOMIC DNA]</scope>
    <source>
        <strain evidence="11">SGP1</strain>
    </source>
</reference>
<evidence type="ECO:0000256" key="8">
    <source>
        <dbReference type="SAM" id="MobiDB-lite"/>
    </source>
</evidence>
<evidence type="ECO:0000313" key="10">
    <source>
        <dbReference type="EMBL" id="CBL28427.1"/>
    </source>
</evidence>
<feature type="transmembrane region" description="Helical" evidence="9">
    <location>
        <begin position="277"/>
        <end position="304"/>
    </location>
</feature>
<keyword evidence="3" id="KW-0813">Transport</keyword>
<evidence type="ECO:0000256" key="5">
    <source>
        <dbReference type="ARBA" id="ARBA00022692"/>
    </source>
</evidence>
<evidence type="ECO:0000256" key="6">
    <source>
        <dbReference type="ARBA" id="ARBA00022989"/>
    </source>
</evidence>
<comment type="similarity">
    <text evidence="2">Belongs to the autoinducer-2 exporter (AI-2E) (TC 2.A.86) family.</text>
</comment>
<feature type="transmembrane region" description="Helical" evidence="9">
    <location>
        <begin position="310"/>
        <end position="331"/>
    </location>
</feature>
<evidence type="ECO:0000256" key="7">
    <source>
        <dbReference type="ARBA" id="ARBA00023136"/>
    </source>
</evidence>
<reference evidence="10 11" key="2">
    <citation type="submission" date="2010-03" db="EMBL/GenBank/DDBJ databases">
        <authorList>
            <person name="Pajon A."/>
        </authorList>
    </citation>
    <scope>NUCLEOTIDE SEQUENCE [LARGE SCALE GENOMIC DNA]</scope>
    <source>
        <strain evidence="10 11">SGP1</strain>
    </source>
</reference>
<feature type="transmembrane region" description="Helical" evidence="9">
    <location>
        <begin position="243"/>
        <end position="265"/>
    </location>
</feature>
<gene>
    <name evidence="10" type="ORF">SY1_13200</name>
</gene>
<feature type="transmembrane region" description="Helical" evidence="9">
    <location>
        <begin position="12"/>
        <end position="32"/>
    </location>
</feature>
<dbReference type="PANTHER" id="PTHR21716:SF53">
    <property type="entry name" value="PERMEASE PERM-RELATED"/>
    <property type="match status" value="1"/>
</dbReference>
<dbReference type="Pfam" id="PF01594">
    <property type="entry name" value="AI-2E_transport"/>
    <property type="match status" value="1"/>
</dbReference>
<evidence type="ECO:0000256" key="9">
    <source>
        <dbReference type="SAM" id="Phobius"/>
    </source>
</evidence>
<feature type="transmembrane region" description="Helical" evidence="9">
    <location>
        <begin position="340"/>
        <end position="360"/>
    </location>
</feature>
<keyword evidence="5 9" id="KW-0812">Transmembrane</keyword>
<evidence type="ECO:0000256" key="4">
    <source>
        <dbReference type="ARBA" id="ARBA00022475"/>
    </source>
</evidence>
<accession>A0AB94IXG8</accession>
<dbReference type="InterPro" id="IPR002549">
    <property type="entry name" value="AI-2E-like"/>
</dbReference>
<keyword evidence="6 9" id="KW-1133">Transmembrane helix</keyword>
<feature type="transmembrane region" description="Helical" evidence="9">
    <location>
        <begin position="188"/>
        <end position="208"/>
    </location>
</feature>
<dbReference type="PANTHER" id="PTHR21716">
    <property type="entry name" value="TRANSMEMBRANE PROTEIN"/>
    <property type="match status" value="1"/>
</dbReference>
<name>A0AB94IXG8_9BACT</name>
<dbReference type="GO" id="GO:0055085">
    <property type="term" value="P:transmembrane transport"/>
    <property type="evidence" value="ECO:0007669"/>
    <property type="project" value="TreeGrafter"/>
</dbReference>